<dbReference type="InterPro" id="IPR046952">
    <property type="entry name" value="GSHR/TRXR-like"/>
</dbReference>
<dbReference type="GO" id="GO:0045454">
    <property type="term" value="P:cell redox homeostasis"/>
    <property type="evidence" value="ECO:0007669"/>
    <property type="project" value="InterPro"/>
</dbReference>
<dbReference type="PRINTS" id="PR00411">
    <property type="entry name" value="PNDRDTASEI"/>
</dbReference>
<feature type="domain" description="Pyridine nucleotide-disulphide oxidoreductase dimerisation" evidence="6">
    <location>
        <begin position="2"/>
        <end position="71"/>
    </location>
</feature>
<keyword evidence="3 7" id="KW-0560">Oxidoreductase</keyword>
<organism evidence="7">
    <name type="scientific">mine drainage metagenome</name>
    <dbReference type="NCBI Taxonomy" id="410659"/>
    <lineage>
        <taxon>unclassified sequences</taxon>
        <taxon>metagenomes</taxon>
        <taxon>ecological metagenomes</taxon>
    </lineage>
</organism>
<accession>T1A2B1</accession>
<dbReference type="Pfam" id="PF02852">
    <property type="entry name" value="Pyr_redox_dim"/>
    <property type="match status" value="1"/>
</dbReference>
<dbReference type="SUPFAM" id="SSF55424">
    <property type="entry name" value="FAD/NAD-linked reductases, dimerisation (C-terminal) domain"/>
    <property type="match status" value="1"/>
</dbReference>
<evidence type="ECO:0000256" key="3">
    <source>
        <dbReference type="ARBA" id="ARBA00023002"/>
    </source>
</evidence>
<reference evidence="7" key="2">
    <citation type="journal article" date="2014" name="ISME J.">
        <title>Microbial stratification in low pH oxic and suboxic macroscopic growths along an acid mine drainage.</title>
        <authorList>
            <person name="Mendez-Garcia C."/>
            <person name="Mesa V."/>
            <person name="Sprenger R.R."/>
            <person name="Richter M."/>
            <person name="Diez M.S."/>
            <person name="Solano J."/>
            <person name="Bargiela R."/>
            <person name="Golyshina O.V."/>
            <person name="Manteca A."/>
            <person name="Ramos J.L."/>
            <person name="Gallego J.R."/>
            <person name="Llorente I."/>
            <person name="Martins Dos Santos V.A."/>
            <person name="Jensen O.N."/>
            <person name="Pelaez A.I."/>
            <person name="Sanchez J."/>
            <person name="Ferrer M."/>
        </authorList>
    </citation>
    <scope>NUCLEOTIDE SEQUENCE</scope>
</reference>
<dbReference type="GO" id="GO:0006749">
    <property type="term" value="P:glutathione metabolic process"/>
    <property type="evidence" value="ECO:0007669"/>
    <property type="project" value="TreeGrafter"/>
</dbReference>
<dbReference type="InterPro" id="IPR016156">
    <property type="entry name" value="FAD/NAD-linked_Rdtase_dimer_sf"/>
</dbReference>
<proteinExistence type="inferred from homology"/>
<gene>
    <name evidence="7" type="ORF">B1A_18409</name>
</gene>
<dbReference type="EC" id="1.-.-.-" evidence="7"/>
<evidence type="ECO:0000256" key="5">
    <source>
        <dbReference type="ARBA" id="ARBA00023284"/>
    </source>
</evidence>
<evidence type="ECO:0000313" key="7">
    <source>
        <dbReference type="EMBL" id="EQD35204.1"/>
    </source>
</evidence>
<keyword evidence="4" id="KW-1015">Disulfide bond</keyword>
<protein>
    <submittedName>
        <fullName evidence="7">Pyridine nucleotide-disulfide oxidoreductase, dimerization domain protein</fullName>
        <ecNumber evidence="7">1.-.-.-</ecNumber>
    </submittedName>
</protein>
<dbReference type="GO" id="GO:0005829">
    <property type="term" value="C:cytosol"/>
    <property type="evidence" value="ECO:0007669"/>
    <property type="project" value="TreeGrafter"/>
</dbReference>
<comment type="cofactor">
    <cofactor evidence="1">
        <name>FAD</name>
        <dbReference type="ChEBI" id="CHEBI:57692"/>
    </cofactor>
</comment>
<evidence type="ECO:0000259" key="6">
    <source>
        <dbReference type="Pfam" id="PF02852"/>
    </source>
</evidence>
<reference evidence="7" key="1">
    <citation type="submission" date="2013-08" db="EMBL/GenBank/DDBJ databases">
        <authorList>
            <person name="Mendez C."/>
            <person name="Richter M."/>
            <person name="Ferrer M."/>
            <person name="Sanchez J."/>
        </authorList>
    </citation>
    <scope>NUCLEOTIDE SEQUENCE</scope>
</reference>
<dbReference type="AlphaFoldDB" id="T1A2B1"/>
<sequence length="72" mass="7868">YHALTERKPRCDMKLVTVGPQQRVVGVHVIGPGADEMMQGFAVAVRMGATKTDFDDTVAIHPTSAEELVTMR</sequence>
<name>T1A2B1_9ZZZZ</name>
<comment type="caution">
    <text evidence="7">The sequence shown here is derived from an EMBL/GenBank/DDBJ whole genome shotgun (WGS) entry which is preliminary data.</text>
</comment>
<evidence type="ECO:0000256" key="2">
    <source>
        <dbReference type="ARBA" id="ARBA00007532"/>
    </source>
</evidence>
<dbReference type="GO" id="GO:0004362">
    <property type="term" value="F:glutathione-disulfide reductase (NADPH) activity"/>
    <property type="evidence" value="ECO:0007669"/>
    <property type="project" value="TreeGrafter"/>
</dbReference>
<dbReference type="Gene3D" id="3.30.390.30">
    <property type="match status" value="1"/>
</dbReference>
<keyword evidence="5" id="KW-0676">Redox-active center</keyword>
<evidence type="ECO:0000256" key="4">
    <source>
        <dbReference type="ARBA" id="ARBA00023157"/>
    </source>
</evidence>
<dbReference type="GO" id="GO:0050660">
    <property type="term" value="F:flavin adenine dinucleotide binding"/>
    <property type="evidence" value="ECO:0007669"/>
    <property type="project" value="InterPro"/>
</dbReference>
<dbReference type="InterPro" id="IPR004099">
    <property type="entry name" value="Pyr_nucl-diS_OxRdtase_dimer"/>
</dbReference>
<dbReference type="GO" id="GO:0034599">
    <property type="term" value="P:cellular response to oxidative stress"/>
    <property type="evidence" value="ECO:0007669"/>
    <property type="project" value="TreeGrafter"/>
</dbReference>
<dbReference type="PANTHER" id="PTHR42737:SF2">
    <property type="entry name" value="GLUTATHIONE REDUCTASE"/>
    <property type="match status" value="1"/>
</dbReference>
<evidence type="ECO:0000256" key="1">
    <source>
        <dbReference type="ARBA" id="ARBA00001974"/>
    </source>
</evidence>
<feature type="non-terminal residue" evidence="7">
    <location>
        <position position="1"/>
    </location>
</feature>
<comment type="similarity">
    <text evidence="2">Belongs to the class-I pyridine nucleotide-disulfide oxidoreductase family.</text>
</comment>
<dbReference type="EMBL" id="AUZX01013583">
    <property type="protein sequence ID" value="EQD35204.1"/>
    <property type="molecule type" value="Genomic_DNA"/>
</dbReference>
<dbReference type="PANTHER" id="PTHR42737">
    <property type="entry name" value="GLUTATHIONE REDUCTASE"/>
    <property type="match status" value="1"/>
</dbReference>